<dbReference type="GO" id="GO:0043531">
    <property type="term" value="F:ADP binding"/>
    <property type="evidence" value="ECO:0007669"/>
    <property type="project" value="InterPro"/>
</dbReference>
<dbReference type="PANTHER" id="PTHR23155">
    <property type="entry name" value="DISEASE RESISTANCE PROTEIN RP"/>
    <property type="match status" value="1"/>
</dbReference>
<dbReference type="Gene3D" id="1.10.8.430">
    <property type="entry name" value="Helical domain of apoptotic protease-activating factors"/>
    <property type="match status" value="1"/>
</dbReference>
<dbReference type="InterPro" id="IPR058922">
    <property type="entry name" value="WHD_DRP"/>
</dbReference>
<evidence type="ECO:0000259" key="4">
    <source>
        <dbReference type="Pfam" id="PF00931"/>
    </source>
</evidence>
<keyword evidence="3" id="KW-0611">Plant defense</keyword>
<dbReference type="SUPFAM" id="SSF52540">
    <property type="entry name" value="P-loop containing nucleoside triphosphate hydrolases"/>
    <property type="match status" value="1"/>
</dbReference>
<dbReference type="Pfam" id="PF23559">
    <property type="entry name" value="WHD_DRP"/>
    <property type="match status" value="1"/>
</dbReference>
<evidence type="ECO:0000256" key="3">
    <source>
        <dbReference type="ARBA" id="ARBA00022821"/>
    </source>
</evidence>
<dbReference type="Proteomes" id="UP001420932">
    <property type="component" value="Unassembled WGS sequence"/>
</dbReference>
<feature type="domain" description="Disease resistance protein winged helix" evidence="6">
    <location>
        <begin position="353"/>
        <end position="422"/>
    </location>
</feature>
<name>A0AAP0NZP9_9MAGN</name>
<dbReference type="InterPro" id="IPR036388">
    <property type="entry name" value="WH-like_DNA-bd_sf"/>
</dbReference>
<evidence type="ECO:0000259" key="5">
    <source>
        <dbReference type="Pfam" id="PF18052"/>
    </source>
</evidence>
<evidence type="ECO:0000313" key="8">
    <source>
        <dbReference type="EMBL" id="KAK9122126.1"/>
    </source>
</evidence>
<proteinExistence type="predicted"/>
<evidence type="ECO:0000259" key="6">
    <source>
        <dbReference type="Pfam" id="PF23559"/>
    </source>
</evidence>
<sequence length="776" mass="89079">MAEALISSFGSYVGQELFKVFHQRIVLYCKVHREVEEMKTLGEQLNVSLVKADELQARDKDVNRREWMVQVRDAVCEIEVIMDMFDLEERLRKYHCFILRCAFIPRRWARLCRISEKILQLKPKIEGLITQKEKHVAEKASTSSSLDPTRRFRRVLHNTKENFAMVGMERAKGTLIGELVKDDVERRVVTIVGMPGSVVLDDLWTQQAWDDFEKAFPNGKSGSKIMLTSRNERLAAYADPRSQPVVPEMLSEKESWDLFCNRTFNNADPGDFPQDLKHCGQKMVKKCGGLPLAIVVLGGLLSTKRRLINEWESVLRNINWKLGKEERLHSIIDLSYDDLPYNLKSCFLYTSFFPEDFRIERRRLIGVWIAEGYIRQEGEETVHEAAENALMELISRGMVQVEKMNSLGIVKSCRLHDVLRDFSIVKAKEDGFGEVMSSIKKSVCPRLGVHISLERDGFGEVAAYNKHARSILFMFDHESYITKMPTFNKVKLLRVLDLEGLEGRCKFPKEIGNLIHLRYLGMKHISVIGPIPCTISNLQKLQTLDLSGMHRFFEGNASMPDVLWKMEELRILCLPSVTTKQLRMDNLRNLHTLKGVKVGSWMKKNTSTFTNVVKLNVRTQSREEVSEVIPFVDGLPSLQCLSIRCSLDYGEKEIFSTVPLQFGGINCQQLVKLKFYGYFPARALPNPCEFPPNLTILKLDSIALEEDPMPTLEKLPNMTHLYLSELYYGTSMVCKAQGFPRLQKLQLSKAPYLEEWIVEEGAAPHLHHLTIHNCKN</sequence>
<dbReference type="Gene3D" id="3.80.10.10">
    <property type="entry name" value="Ribonuclease Inhibitor"/>
    <property type="match status" value="1"/>
</dbReference>
<dbReference type="InterPro" id="IPR027417">
    <property type="entry name" value="P-loop_NTPase"/>
</dbReference>
<organism evidence="8 9">
    <name type="scientific">Stephania yunnanensis</name>
    <dbReference type="NCBI Taxonomy" id="152371"/>
    <lineage>
        <taxon>Eukaryota</taxon>
        <taxon>Viridiplantae</taxon>
        <taxon>Streptophyta</taxon>
        <taxon>Embryophyta</taxon>
        <taxon>Tracheophyta</taxon>
        <taxon>Spermatophyta</taxon>
        <taxon>Magnoliopsida</taxon>
        <taxon>Ranunculales</taxon>
        <taxon>Menispermaceae</taxon>
        <taxon>Menispermoideae</taxon>
        <taxon>Cissampelideae</taxon>
        <taxon>Stephania</taxon>
    </lineage>
</organism>
<feature type="domain" description="NB-ARC" evidence="4">
    <location>
        <begin position="198"/>
        <end position="267"/>
    </location>
</feature>
<dbReference type="Pfam" id="PF23598">
    <property type="entry name" value="LRR_14"/>
    <property type="match status" value="1"/>
</dbReference>
<dbReference type="Gene3D" id="1.20.5.4130">
    <property type="match status" value="1"/>
</dbReference>
<evidence type="ECO:0000256" key="2">
    <source>
        <dbReference type="ARBA" id="ARBA00022741"/>
    </source>
</evidence>
<dbReference type="Pfam" id="PF18052">
    <property type="entry name" value="Rx_N"/>
    <property type="match status" value="1"/>
</dbReference>
<protein>
    <submittedName>
        <fullName evidence="8">Uncharacterized protein</fullName>
    </submittedName>
</protein>
<dbReference type="FunFam" id="1.10.8.430:FF:000003">
    <property type="entry name" value="Probable disease resistance protein At5g66910"/>
    <property type="match status" value="1"/>
</dbReference>
<dbReference type="FunFam" id="1.10.10.10:FF:000322">
    <property type="entry name" value="Probable disease resistance protein At1g63360"/>
    <property type="match status" value="1"/>
</dbReference>
<dbReference type="Gene3D" id="3.40.50.300">
    <property type="entry name" value="P-loop containing nucleotide triphosphate hydrolases"/>
    <property type="match status" value="1"/>
</dbReference>
<accession>A0AAP0NZP9</accession>
<dbReference type="Pfam" id="PF00931">
    <property type="entry name" value="NB-ARC"/>
    <property type="match status" value="1"/>
</dbReference>
<dbReference type="InterPro" id="IPR032675">
    <property type="entry name" value="LRR_dom_sf"/>
</dbReference>
<evidence type="ECO:0000256" key="1">
    <source>
        <dbReference type="ARBA" id="ARBA00022737"/>
    </source>
</evidence>
<keyword evidence="1" id="KW-0677">Repeat</keyword>
<keyword evidence="2" id="KW-0547">Nucleotide-binding</keyword>
<dbReference type="AlphaFoldDB" id="A0AAP0NZP9"/>
<dbReference type="PANTHER" id="PTHR23155:SF1185">
    <property type="entry name" value="DISEASE RESISTANCE RPP8-LIKE PROTEIN 3-RELATED"/>
    <property type="match status" value="1"/>
</dbReference>
<dbReference type="InterPro" id="IPR041118">
    <property type="entry name" value="Rx_N"/>
</dbReference>
<dbReference type="EMBL" id="JBBNAF010000008">
    <property type="protein sequence ID" value="KAK9122126.1"/>
    <property type="molecule type" value="Genomic_DNA"/>
</dbReference>
<keyword evidence="9" id="KW-1185">Reference proteome</keyword>
<gene>
    <name evidence="8" type="ORF">Syun_019743</name>
</gene>
<dbReference type="InterPro" id="IPR044974">
    <property type="entry name" value="Disease_R_plants"/>
</dbReference>
<dbReference type="InterPro" id="IPR002182">
    <property type="entry name" value="NB-ARC"/>
</dbReference>
<dbReference type="GO" id="GO:0098542">
    <property type="term" value="P:defense response to other organism"/>
    <property type="evidence" value="ECO:0007669"/>
    <property type="project" value="TreeGrafter"/>
</dbReference>
<feature type="domain" description="Disease resistance R13L4/SHOC-2-like LRR" evidence="7">
    <location>
        <begin position="467"/>
        <end position="772"/>
    </location>
</feature>
<feature type="domain" description="Disease resistance N-terminal" evidence="5">
    <location>
        <begin position="12"/>
        <end position="93"/>
    </location>
</feature>
<dbReference type="PRINTS" id="PR00364">
    <property type="entry name" value="DISEASERSIST"/>
</dbReference>
<dbReference type="InterPro" id="IPR042197">
    <property type="entry name" value="Apaf_helical"/>
</dbReference>
<reference evidence="8 9" key="1">
    <citation type="submission" date="2024-01" db="EMBL/GenBank/DDBJ databases">
        <title>Genome assemblies of Stephania.</title>
        <authorList>
            <person name="Yang L."/>
        </authorList>
    </citation>
    <scope>NUCLEOTIDE SEQUENCE [LARGE SCALE GENOMIC DNA]</scope>
    <source>
        <strain evidence="8">YNDBR</strain>
        <tissue evidence="8">Leaf</tissue>
    </source>
</reference>
<dbReference type="InterPro" id="IPR055414">
    <property type="entry name" value="LRR_R13L4/SHOC2-like"/>
</dbReference>
<comment type="caution">
    <text evidence="8">The sequence shown here is derived from an EMBL/GenBank/DDBJ whole genome shotgun (WGS) entry which is preliminary data.</text>
</comment>
<dbReference type="SUPFAM" id="SSF52058">
    <property type="entry name" value="L domain-like"/>
    <property type="match status" value="1"/>
</dbReference>
<evidence type="ECO:0000259" key="7">
    <source>
        <dbReference type="Pfam" id="PF23598"/>
    </source>
</evidence>
<dbReference type="Gene3D" id="1.10.10.10">
    <property type="entry name" value="Winged helix-like DNA-binding domain superfamily/Winged helix DNA-binding domain"/>
    <property type="match status" value="1"/>
</dbReference>
<evidence type="ECO:0000313" key="9">
    <source>
        <dbReference type="Proteomes" id="UP001420932"/>
    </source>
</evidence>